<dbReference type="Pfam" id="PF16925">
    <property type="entry name" value="TetR_C_13"/>
    <property type="match status" value="1"/>
</dbReference>
<dbReference type="Proteomes" id="UP000256845">
    <property type="component" value="Unassembled WGS sequence"/>
</dbReference>
<dbReference type="InterPro" id="IPR036271">
    <property type="entry name" value="Tet_transcr_reg_TetR-rel_C_sf"/>
</dbReference>
<evidence type="ECO:0000259" key="5">
    <source>
        <dbReference type="PROSITE" id="PS50977"/>
    </source>
</evidence>
<evidence type="ECO:0000256" key="1">
    <source>
        <dbReference type="ARBA" id="ARBA00023015"/>
    </source>
</evidence>
<dbReference type="OrthoDB" id="9795242at2"/>
<dbReference type="InterPro" id="IPR011075">
    <property type="entry name" value="TetR_C"/>
</dbReference>
<organism evidence="6 7">
    <name type="scientific">Aestuariispira insulae</name>
    <dbReference type="NCBI Taxonomy" id="1461337"/>
    <lineage>
        <taxon>Bacteria</taxon>
        <taxon>Pseudomonadati</taxon>
        <taxon>Pseudomonadota</taxon>
        <taxon>Alphaproteobacteria</taxon>
        <taxon>Rhodospirillales</taxon>
        <taxon>Kiloniellaceae</taxon>
        <taxon>Aestuariispira</taxon>
    </lineage>
</organism>
<comment type="caution">
    <text evidence="6">The sequence shown here is derived from an EMBL/GenBank/DDBJ whole genome shotgun (WGS) entry which is preliminary data.</text>
</comment>
<dbReference type="SUPFAM" id="SSF46689">
    <property type="entry name" value="Homeodomain-like"/>
    <property type="match status" value="1"/>
</dbReference>
<dbReference type="PANTHER" id="PTHR47506">
    <property type="entry name" value="TRANSCRIPTIONAL REGULATORY PROTEIN"/>
    <property type="match status" value="1"/>
</dbReference>
<proteinExistence type="predicted"/>
<gene>
    <name evidence="6" type="ORF">DFP90_101729</name>
</gene>
<feature type="DNA-binding region" description="H-T-H motif" evidence="4">
    <location>
        <begin position="31"/>
        <end position="50"/>
    </location>
</feature>
<dbReference type="RefSeq" id="WP_115935028.1">
    <property type="nucleotide sequence ID" value="NZ_QRDW01000001.1"/>
</dbReference>
<dbReference type="PROSITE" id="PS50977">
    <property type="entry name" value="HTH_TETR_2"/>
    <property type="match status" value="1"/>
</dbReference>
<protein>
    <submittedName>
        <fullName evidence="6">TetR family transcriptional regulator</fullName>
    </submittedName>
</protein>
<dbReference type="Gene3D" id="1.10.357.10">
    <property type="entry name" value="Tetracycline Repressor, domain 2"/>
    <property type="match status" value="1"/>
</dbReference>
<dbReference type="Pfam" id="PF00440">
    <property type="entry name" value="TetR_N"/>
    <property type="match status" value="1"/>
</dbReference>
<keyword evidence="7" id="KW-1185">Reference proteome</keyword>
<evidence type="ECO:0000256" key="4">
    <source>
        <dbReference type="PROSITE-ProRule" id="PRU00335"/>
    </source>
</evidence>
<dbReference type="Gene3D" id="1.10.10.60">
    <property type="entry name" value="Homeodomain-like"/>
    <property type="match status" value="1"/>
</dbReference>
<dbReference type="EMBL" id="QRDW01000001">
    <property type="protein sequence ID" value="RED53930.1"/>
    <property type="molecule type" value="Genomic_DNA"/>
</dbReference>
<sequence>MPRGRPRKTDPEEALEAAMTLFWEKGFDGTSMSDLTEATGMAKPGLYANFGDKEALYAKALDHYFNALGKPLLDDFCNHPGDYRAAIRSILETVADAVTGGDYPCGCFVANSLVENSHLPESLGNLGKDLDGRRRDAFHQRLSLAKTKGELSQDAEIDSLADYFSGQVLALAVMGRAGTDRAVLQNFVNTALSVLPERG</sequence>
<dbReference type="PANTHER" id="PTHR47506:SF1">
    <property type="entry name" value="HTH-TYPE TRANSCRIPTIONAL REGULATOR YJDC"/>
    <property type="match status" value="1"/>
</dbReference>
<dbReference type="AlphaFoldDB" id="A0A3D9HWZ9"/>
<dbReference type="InterPro" id="IPR001647">
    <property type="entry name" value="HTH_TetR"/>
</dbReference>
<keyword evidence="3" id="KW-0804">Transcription</keyword>
<evidence type="ECO:0000313" key="7">
    <source>
        <dbReference type="Proteomes" id="UP000256845"/>
    </source>
</evidence>
<name>A0A3D9HWZ9_9PROT</name>
<dbReference type="PRINTS" id="PR00455">
    <property type="entry name" value="HTHTETR"/>
</dbReference>
<evidence type="ECO:0000256" key="2">
    <source>
        <dbReference type="ARBA" id="ARBA00023125"/>
    </source>
</evidence>
<keyword evidence="1" id="KW-0805">Transcription regulation</keyword>
<dbReference type="SUPFAM" id="SSF48498">
    <property type="entry name" value="Tetracyclin repressor-like, C-terminal domain"/>
    <property type="match status" value="1"/>
</dbReference>
<dbReference type="InterPro" id="IPR009057">
    <property type="entry name" value="Homeodomain-like_sf"/>
</dbReference>
<accession>A0A3D9HWZ9</accession>
<evidence type="ECO:0000256" key="3">
    <source>
        <dbReference type="ARBA" id="ARBA00023163"/>
    </source>
</evidence>
<reference evidence="6 7" key="1">
    <citation type="submission" date="2018-07" db="EMBL/GenBank/DDBJ databases">
        <title>Genomic Encyclopedia of Type Strains, Phase III (KMG-III): the genomes of soil and plant-associated and newly described type strains.</title>
        <authorList>
            <person name="Whitman W."/>
        </authorList>
    </citation>
    <scope>NUCLEOTIDE SEQUENCE [LARGE SCALE GENOMIC DNA]</scope>
    <source>
        <strain evidence="6 7">CECT 8488</strain>
    </source>
</reference>
<keyword evidence="2 4" id="KW-0238">DNA-binding</keyword>
<dbReference type="GO" id="GO:0003677">
    <property type="term" value="F:DNA binding"/>
    <property type="evidence" value="ECO:0007669"/>
    <property type="project" value="UniProtKB-UniRule"/>
</dbReference>
<evidence type="ECO:0000313" key="6">
    <source>
        <dbReference type="EMBL" id="RED53930.1"/>
    </source>
</evidence>
<feature type="domain" description="HTH tetR-type" evidence="5">
    <location>
        <begin position="8"/>
        <end position="68"/>
    </location>
</feature>